<accession>A0AA88YT33</accession>
<name>A0AA88YT33_PINIB</name>
<reference evidence="1" key="1">
    <citation type="submission" date="2019-08" db="EMBL/GenBank/DDBJ databases">
        <title>The improved chromosome-level genome for the pearl oyster Pinctada fucata martensii using PacBio sequencing and Hi-C.</title>
        <authorList>
            <person name="Zheng Z."/>
        </authorList>
    </citation>
    <scope>NUCLEOTIDE SEQUENCE</scope>
    <source>
        <strain evidence="1">ZZ-2019</strain>
        <tissue evidence="1">Adductor muscle</tissue>
    </source>
</reference>
<proteinExistence type="predicted"/>
<comment type="caution">
    <text evidence="1">The sequence shown here is derived from an EMBL/GenBank/DDBJ whole genome shotgun (WGS) entry which is preliminary data.</text>
</comment>
<evidence type="ECO:0000313" key="1">
    <source>
        <dbReference type="EMBL" id="KAK3104503.1"/>
    </source>
</evidence>
<protein>
    <submittedName>
        <fullName evidence="1">Uncharacterized protein</fullName>
    </submittedName>
</protein>
<keyword evidence="2" id="KW-1185">Reference proteome</keyword>
<sequence length="417" mass="47199">MEENHVHKMSIFEPPPTDTAILVREWIEFRPVNQLGEDAAIEFHVVPQSSGYLDLNQSRLNVKFKITKGDGSSVTDADVVAPINLLLHSLFSQVECQLQQKPVSEVGTNYPYKAYIDTLMTTTQSKWCMNASQLFIRDSGGQFDDADAKMGGNLGLYERWTYTRNGGIVDLEGPLLLDLFQQERLILNGVTLDLKLWPSRNAFRLMSDNIQPDEKIKIVDATLKMCIQRPNPALTMAHTKALEESTALYPYMNSTIKIASIAEGEFSFSADNMFQEEVPSQLILGLVSSKAYIGDYKRSPFNFQHYDCNFVALYVDGQSLPAKPLQPQFSEGNYLSAYQTLQSVGSEVSIDRTEYAKGYTLYVLDINPYVDFNVKRKAHCRLELRFAKALPESVTLVMYGKFPEILRIDQSRSVFKQ</sequence>
<dbReference type="InterPro" id="IPR000358">
    <property type="entry name" value="RNR_small_fam"/>
</dbReference>
<dbReference type="PANTHER" id="PTHR23409:SF21">
    <property type="entry name" value="CAPSID PROTEIN"/>
    <property type="match status" value="1"/>
</dbReference>
<evidence type="ECO:0000313" key="2">
    <source>
        <dbReference type="Proteomes" id="UP001186944"/>
    </source>
</evidence>
<dbReference type="GO" id="GO:0009263">
    <property type="term" value="P:deoxyribonucleotide biosynthetic process"/>
    <property type="evidence" value="ECO:0007669"/>
    <property type="project" value="InterPro"/>
</dbReference>
<dbReference type="PANTHER" id="PTHR23409">
    <property type="entry name" value="RIBONUCLEOSIDE-DIPHOSPHATE REDUCTASE SMALL CHAIN"/>
    <property type="match status" value="1"/>
</dbReference>
<dbReference type="Proteomes" id="UP001186944">
    <property type="component" value="Unassembled WGS sequence"/>
</dbReference>
<dbReference type="GO" id="GO:0004748">
    <property type="term" value="F:ribonucleoside-diphosphate reductase activity, thioredoxin disulfide as acceptor"/>
    <property type="evidence" value="ECO:0007669"/>
    <property type="project" value="TreeGrafter"/>
</dbReference>
<gene>
    <name evidence="1" type="ORF">FSP39_003610</name>
</gene>
<dbReference type="GO" id="GO:0005829">
    <property type="term" value="C:cytosol"/>
    <property type="evidence" value="ECO:0007669"/>
    <property type="project" value="TreeGrafter"/>
</dbReference>
<dbReference type="EMBL" id="VSWD01000004">
    <property type="protein sequence ID" value="KAK3104503.1"/>
    <property type="molecule type" value="Genomic_DNA"/>
</dbReference>
<organism evidence="1 2">
    <name type="scientific">Pinctada imbricata</name>
    <name type="common">Atlantic pearl-oyster</name>
    <name type="synonym">Pinctada martensii</name>
    <dbReference type="NCBI Taxonomy" id="66713"/>
    <lineage>
        <taxon>Eukaryota</taxon>
        <taxon>Metazoa</taxon>
        <taxon>Spiralia</taxon>
        <taxon>Lophotrochozoa</taxon>
        <taxon>Mollusca</taxon>
        <taxon>Bivalvia</taxon>
        <taxon>Autobranchia</taxon>
        <taxon>Pteriomorphia</taxon>
        <taxon>Pterioida</taxon>
        <taxon>Pterioidea</taxon>
        <taxon>Pteriidae</taxon>
        <taxon>Pinctada</taxon>
    </lineage>
</organism>
<dbReference type="AlphaFoldDB" id="A0AA88YT33"/>